<proteinExistence type="predicted"/>
<gene>
    <name evidence="1" type="ORF">ABH943_000010</name>
</gene>
<sequence length="55" mass="5779">MDKVRCIDIGFAGTLGKVAGVRGSTIALADCEISQQTVQQTAYPFASSILCEDAQ</sequence>
<dbReference type="RefSeq" id="WP_404603793.1">
    <property type="nucleotide sequence ID" value="NZ_JBIYDN010000001.1"/>
</dbReference>
<evidence type="ECO:0000313" key="1">
    <source>
        <dbReference type="EMBL" id="MFK4440010.1"/>
    </source>
</evidence>
<protein>
    <submittedName>
        <fullName evidence="1">Uncharacterized protein</fullName>
    </submittedName>
</protein>
<comment type="caution">
    <text evidence="1">The sequence shown here is derived from an EMBL/GenBank/DDBJ whole genome shotgun (WGS) entry which is preliminary data.</text>
</comment>
<organism evidence="1 2">
    <name type="scientific">Caballeronia udeis</name>
    <dbReference type="NCBI Taxonomy" id="1232866"/>
    <lineage>
        <taxon>Bacteria</taxon>
        <taxon>Pseudomonadati</taxon>
        <taxon>Pseudomonadota</taxon>
        <taxon>Betaproteobacteria</taxon>
        <taxon>Burkholderiales</taxon>
        <taxon>Burkholderiaceae</taxon>
        <taxon>Caballeronia</taxon>
    </lineage>
</organism>
<reference evidence="1 2" key="2">
    <citation type="submission" date="2024-11" db="EMBL/GenBank/DDBJ databases">
        <title>Using genomics to understand microbial adaptation to soil warming.</title>
        <authorList>
            <person name="Deangelis K.M. PhD."/>
        </authorList>
    </citation>
    <scope>NUCLEOTIDE SEQUENCE [LARGE SCALE GENOMIC DNA]</scope>
    <source>
        <strain evidence="1 2">GAS97</strain>
    </source>
</reference>
<accession>A0ABW8M8M0</accession>
<evidence type="ECO:0000313" key="2">
    <source>
        <dbReference type="Proteomes" id="UP001620514"/>
    </source>
</evidence>
<reference evidence="1 2" key="1">
    <citation type="submission" date="2024-10" db="EMBL/GenBank/DDBJ databases">
        <authorList>
            <person name="Deangelis K."/>
            <person name="Huntemann M."/>
            <person name="Clum A."/>
            <person name="Wang J."/>
            <person name="Palaniappan K."/>
            <person name="Ritter S."/>
            <person name="Chen I.-M."/>
            <person name="Stamatis D."/>
            <person name="Reddy T."/>
            <person name="O'Malley R."/>
            <person name="Daum C."/>
            <person name="Ng V."/>
            <person name="Ivanova N."/>
            <person name="Kyrpides N."/>
            <person name="Woyke T."/>
        </authorList>
    </citation>
    <scope>NUCLEOTIDE SEQUENCE [LARGE SCALE GENOMIC DNA]</scope>
    <source>
        <strain evidence="1 2">GAS97</strain>
    </source>
</reference>
<dbReference type="Proteomes" id="UP001620514">
    <property type="component" value="Unassembled WGS sequence"/>
</dbReference>
<keyword evidence="2" id="KW-1185">Reference proteome</keyword>
<dbReference type="EMBL" id="JBIYDN010000001">
    <property type="protein sequence ID" value="MFK4440010.1"/>
    <property type="molecule type" value="Genomic_DNA"/>
</dbReference>
<name>A0ABW8M8M0_9BURK</name>